<evidence type="ECO:0000313" key="4">
    <source>
        <dbReference type="EMBL" id="OVF08869.1"/>
    </source>
</evidence>
<dbReference type="PANTHER" id="PTHR45006:SF1">
    <property type="entry name" value="DNAJ-LIKE PROTEIN 1"/>
    <property type="match status" value="1"/>
</dbReference>
<evidence type="ECO:0000256" key="2">
    <source>
        <dbReference type="SAM" id="MobiDB-lite"/>
    </source>
</evidence>
<dbReference type="EMBL" id="LYUB02000007">
    <property type="protein sequence ID" value="OVF08869.1"/>
    <property type="molecule type" value="Genomic_DNA"/>
</dbReference>
<keyword evidence="1" id="KW-0143">Chaperone</keyword>
<dbReference type="Proteomes" id="UP000195602">
    <property type="component" value="Unassembled WGS sequence"/>
</dbReference>
<feature type="region of interest" description="Disordered" evidence="2">
    <location>
        <begin position="402"/>
        <end position="438"/>
    </location>
</feature>
<feature type="compositionally biased region" description="Basic and acidic residues" evidence="2">
    <location>
        <begin position="417"/>
        <end position="438"/>
    </location>
</feature>
<proteinExistence type="predicted"/>
<evidence type="ECO:0000259" key="3">
    <source>
        <dbReference type="PROSITE" id="PS50076"/>
    </source>
</evidence>
<comment type="caution">
    <text evidence="4">The sequence shown here is derived from an EMBL/GenBank/DDBJ whole genome shotgun (WGS) entry which is preliminary data.</text>
</comment>
<dbReference type="Gene3D" id="1.10.287.110">
    <property type="entry name" value="DnaJ domain"/>
    <property type="match status" value="1"/>
</dbReference>
<feature type="region of interest" description="Disordered" evidence="2">
    <location>
        <begin position="122"/>
        <end position="177"/>
    </location>
</feature>
<dbReference type="InterPro" id="IPR001623">
    <property type="entry name" value="DnaJ_domain"/>
</dbReference>
<dbReference type="Pfam" id="PF00226">
    <property type="entry name" value="DnaJ"/>
    <property type="match status" value="1"/>
</dbReference>
<reference evidence="4 5" key="1">
    <citation type="submission" date="2017-04" db="EMBL/GenBank/DDBJ databases">
        <title>Draft genome of the yeast Clavispora lusitaniae type strain CBS 6936.</title>
        <authorList>
            <person name="Durrens P."/>
            <person name="Klopp C."/>
            <person name="Biteau N."/>
            <person name="Fitton-Ouhabi V."/>
            <person name="Dementhon K."/>
            <person name="Accoceberry I."/>
            <person name="Sherman D.J."/>
            <person name="Noel T."/>
        </authorList>
    </citation>
    <scope>NUCLEOTIDE SEQUENCE [LARGE SCALE GENOMIC DNA]</scope>
    <source>
        <strain evidence="4 5">CBS 6936</strain>
    </source>
</reference>
<dbReference type="KEGG" id="clus:A9F13_07g03608"/>
<feature type="domain" description="J" evidence="3">
    <location>
        <begin position="6"/>
        <end position="71"/>
    </location>
</feature>
<dbReference type="PANTHER" id="PTHR45006">
    <property type="entry name" value="DNAJ-LIKE PROTEIN 1"/>
    <property type="match status" value="1"/>
</dbReference>
<dbReference type="AlphaFoldDB" id="A0AA91T213"/>
<dbReference type="PRINTS" id="PR00625">
    <property type="entry name" value="JDOMAIN"/>
</dbReference>
<name>A0AA91T213_CLALS</name>
<evidence type="ECO:0000256" key="1">
    <source>
        <dbReference type="ARBA" id="ARBA00023186"/>
    </source>
</evidence>
<dbReference type="FunFam" id="1.10.287.110:FF:000028">
    <property type="entry name" value="DnaJ domain protein"/>
    <property type="match status" value="1"/>
</dbReference>
<dbReference type="PROSITE" id="PS50076">
    <property type="entry name" value="DNAJ_2"/>
    <property type="match status" value="1"/>
</dbReference>
<dbReference type="InterPro" id="IPR036869">
    <property type="entry name" value="J_dom_sf"/>
</dbReference>
<accession>A0AA91T213</accession>
<protein>
    <recommendedName>
        <fullName evidence="3">J domain-containing protein</fullName>
    </recommendedName>
</protein>
<evidence type="ECO:0000313" key="5">
    <source>
        <dbReference type="Proteomes" id="UP000195602"/>
    </source>
</evidence>
<dbReference type="SMART" id="SM00271">
    <property type="entry name" value="DnaJ"/>
    <property type="match status" value="1"/>
</dbReference>
<gene>
    <name evidence="4" type="ORF">A9F13_07g03608</name>
</gene>
<feature type="compositionally biased region" description="Basic residues" evidence="2">
    <location>
        <begin position="407"/>
        <end position="416"/>
    </location>
</feature>
<feature type="compositionally biased region" description="Polar residues" evidence="2">
    <location>
        <begin position="129"/>
        <end position="161"/>
    </location>
</feature>
<dbReference type="CDD" id="cd06257">
    <property type="entry name" value="DnaJ"/>
    <property type="match status" value="1"/>
</dbReference>
<sequence>MVKDTTYYDILGVEPSATEAELKKAYRKQAIKLHPDKNGNDPGAAAKFQELGEAYGILSNADSRALYDELGVDGMKNNQVAEQAADIDPSEFFKMIFGGDSFVDWIGELSMLTDMADTAEVLDDEGDSSSEQPTNVTDVAHNNQNSTVGASNSSTPYTDMSNEVEKKKKSKMTHEKREKLLQLQEEQKRTKQKRIEKLVENLLSRIESYVAASSNPDALSSYRSKLQKELEDLKIESFGIQILHLIGKTYVEQANAAIHASKTFGVSKIFTSMKTKTSRMKSGFSILKAALDAKAAAEVMMKEQAAMEQSGHELSDAEKYKLMENERLITGKFLAAAWASTKFEITGVLNKVTHAVLFDKSLHKKERLERAYAVLFIGNELLATQRSPEEDEEARIFEEMMAEASTKKSKTKSHKMTQHDYDALFQEEHENEHENEHP</sequence>
<dbReference type="GO" id="GO:0005829">
    <property type="term" value="C:cytosol"/>
    <property type="evidence" value="ECO:0007669"/>
    <property type="project" value="UniProtKB-ARBA"/>
</dbReference>
<dbReference type="InterPro" id="IPR026894">
    <property type="entry name" value="DnaJ_X"/>
</dbReference>
<dbReference type="GO" id="GO:0016558">
    <property type="term" value="P:protein import into peroxisome matrix"/>
    <property type="evidence" value="ECO:0007669"/>
    <property type="project" value="TreeGrafter"/>
</dbReference>
<dbReference type="InterPro" id="IPR052814">
    <property type="entry name" value="Peroxisomal_DnaJ"/>
</dbReference>
<dbReference type="SUPFAM" id="SSF46565">
    <property type="entry name" value="Chaperone J-domain"/>
    <property type="match status" value="1"/>
</dbReference>
<organism evidence="4 5">
    <name type="scientific">Clavispora lusitaniae</name>
    <name type="common">Candida lusitaniae</name>
    <dbReference type="NCBI Taxonomy" id="36911"/>
    <lineage>
        <taxon>Eukaryota</taxon>
        <taxon>Fungi</taxon>
        <taxon>Dikarya</taxon>
        <taxon>Ascomycota</taxon>
        <taxon>Saccharomycotina</taxon>
        <taxon>Pichiomycetes</taxon>
        <taxon>Metschnikowiaceae</taxon>
        <taxon>Clavispora</taxon>
    </lineage>
</organism>
<dbReference type="Pfam" id="PF14308">
    <property type="entry name" value="DnaJ-X"/>
    <property type="match status" value="1"/>
</dbReference>